<name>A0A0M3RA38_9BACI</name>
<sequence>MNGLLKRIGVRIKKYIVFLIVLPLLLGIVGYFISPSVQTNENTASITIKTGSYNDASLNDTKEIPVLLTSDSFLKETFPDFSSEQVEEVKQKLMIEIQSNHLFQLSYQGEDSSEILKKISETFMAKDQKLFSSKQSVIQSNIEELENEAVSDDSKVDKQRFLYELETTMLTIEPAQTIYPLTAEEETKSAGMSAKKRVVLGVLIGLAISFCLVVVPEIFRETND</sequence>
<dbReference type="EMBL" id="CP012600">
    <property type="protein sequence ID" value="ALC82512.1"/>
    <property type="molecule type" value="Genomic_DNA"/>
</dbReference>
<organism evidence="2 3">
    <name type="scientific">Bacillus gobiensis</name>
    <dbReference type="NCBI Taxonomy" id="1441095"/>
    <lineage>
        <taxon>Bacteria</taxon>
        <taxon>Bacillati</taxon>
        <taxon>Bacillota</taxon>
        <taxon>Bacilli</taxon>
        <taxon>Bacillales</taxon>
        <taxon>Bacillaceae</taxon>
        <taxon>Bacillus</taxon>
    </lineage>
</organism>
<dbReference type="PATRIC" id="fig|1441095.3.peg.3002"/>
<feature type="transmembrane region" description="Helical" evidence="1">
    <location>
        <begin position="198"/>
        <end position="219"/>
    </location>
</feature>
<dbReference type="STRING" id="1441095.AM592_13665"/>
<reference evidence="3" key="1">
    <citation type="submission" date="2015-08" db="EMBL/GenBank/DDBJ databases">
        <title>Genome sequencing project for genomic taxonomy and phylogenomics of Bacillus-like bacteria.</title>
        <authorList>
            <person name="Liu B."/>
            <person name="Wang J."/>
            <person name="Zhu Y."/>
            <person name="Liu G."/>
            <person name="Chen Q."/>
            <person name="Chen Z."/>
            <person name="Lan J."/>
            <person name="Che J."/>
            <person name="Ge C."/>
            <person name="Shi H."/>
            <person name="Pan Z."/>
            <person name="Liu X."/>
        </authorList>
    </citation>
    <scope>NUCLEOTIDE SEQUENCE [LARGE SCALE GENOMIC DNA]</scope>
    <source>
        <strain evidence="3">FJAT-4402</strain>
    </source>
</reference>
<gene>
    <name evidence="2" type="ORF">AM592_13665</name>
</gene>
<protein>
    <submittedName>
        <fullName evidence="2">Sulfur relay protein TusF</fullName>
    </submittedName>
</protein>
<dbReference type="RefSeq" id="WP_053604308.1">
    <property type="nucleotide sequence ID" value="NZ_CP012600.1"/>
</dbReference>
<evidence type="ECO:0000313" key="3">
    <source>
        <dbReference type="Proteomes" id="UP000067625"/>
    </source>
</evidence>
<dbReference type="OrthoDB" id="2939314at2"/>
<dbReference type="AlphaFoldDB" id="A0A0M3RA38"/>
<feature type="transmembrane region" description="Helical" evidence="1">
    <location>
        <begin position="15"/>
        <end position="33"/>
    </location>
</feature>
<keyword evidence="1" id="KW-0472">Membrane</keyword>
<evidence type="ECO:0000313" key="2">
    <source>
        <dbReference type="EMBL" id="ALC82512.1"/>
    </source>
</evidence>
<keyword evidence="1" id="KW-1133">Transmembrane helix</keyword>
<reference evidence="2 3" key="2">
    <citation type="journal article" date="2016" name="Int. J. Syst. Evol. Microbiol.">
        <title>Bacillus gobiensis sp. nov., isolated from a soil sample.</title>
        <authorList>
            <person name="Liu B."/>
            <person name="Liu G.H."/>
            <person name="Cetin S."/>
            <person name="Schumann P."/>
            <person name="Pan Z.Z."/>
            <person name="Chen Q.Q."/>
        </authorList>
    </citation>
    <scope>NUCLEOTIDE SEQUENCE [LARGE SCALE GENOMIC DNA]</scope>
    <source>
        <strain evidence="2 3">FJAT-4402</strain>
    </source>
</reference>
<keyword evidence="3" id="KW-1185">Reference proteome</keyword>
<accession>A0A0M3RA38</accession>
<proteinExistence type="predicted"/>
<dbReference type="Proteomes" id="UP000067625">
    <property type="component" value="Chromosome"/>
</dbReference>
<keyword evidence="1" id="KW-0812">Transmembrane</keyword>
<dbReference type="NCBIfam" id="NF047685">
    <property type="entry name" value="TeichurnBiosyTuaF"/>
    <property type="match status" value="1"/>
</dbReference>
<evidence type="ECO:0000256" key="1">
    <source>
        <dbReference type="SAM" id="Phobius"/>
    </source>
</evidence>